<dbReference type="AlphaFoldDB" id="A0A3B0VP33"/>
<reference evidence="1" key="1">
    <citation type="submission" date="2018-06" db="EMBL/GenBank/DDBJ databases">
        <authorList>
            <person name="Zhirakovskaya E."/>
        </authorList>
    </citation>
    <scope>NUCLEOTIDE SEQUENCE</scope>
</reference>
<dbReference type="EMBL" id="UOFC01000050">
    <property type="protein sequence ID" value="VAW45275.1"/>
    <property type="molecule type" value="Genomic_DNA"/>
</dbReference>
<protein>
    <submittedName>
        <fullName evidence="1">Uncharacterized protein</fullName>
    </submittedName>
</protein>
<accession>A0A3B0VP33</accession>
<gene>
    <name evidence="1" type="ORF">MNBD_GAMMA03-550</name>
</gene>
<sequence>MLAVRLPATLEGKNIMVIRHPCNCSTCGAVHTLRISVGHNAYQEHTFDCGECSEEMTVGMNVDFVNVITSVKFIDNCEIGKKEGLIVNLHPELTVPADQIHADNAFPWLEHTHDIITAQNEHLGGDPNFKKLIEAQDSIGATHTPTEGWAIIKKSWSLFNNGRLDLALNNLESYKDLHYDSPLELNHVLFDFCTRLLGPIRYSIFKNSAELIEQIVKKYPDEYYKFNKYYTETLQADHLHKYFEVMTDYFRDYSEYSQTATFVQNGLPLPEDNKATSSAFKRTKMFYGNAFETLTSNISVLACLNNIHNGRAYNEFENMDLKKYMTINKANRGKPLSNTPQFYEFACNIDSTLRNASHHGAMNINKHSGIISYRSGGTGSLKRMPYSKFLFESNELYIRIISLLMLELAIAF</sequence>
<proteinExistence type="predicted"/>
<name>A0A3B0VP33_9ZZZZ</name>
<evidence type="ECO:0000313" key="1">
    <source>
        <dbReference type="EMBL" id="VAW45275.1"/>
    </source>
</evidence>
<organism evidence="1">
    <name type="scientific">hydrothermal vent metagenome</name>
    <dbReference type="NCBI Taxonomy" id="652676"/>
    <lineage>
        <taxon>unclassified sequences</taxon>
        <taxon>metagenomes</taxon>
        <taxon>ecological metagenomes</taxon>
    </lineage>
</organism>